<evidence type="ECO:0000259" key="8">
    <source>
        <dbReference type="Pfam" id="PF00281"/>
    </source>
</evidence>
<dbReference type="SUPFAM" id="SSF55282">
    <property type="entry name" value="RL5-like"/>
    <property type="match status" value="1"/>
</dbReference>
<dbReference type="FunFam" id="3.30.1440.10:FF:000001">
    <property type="entry name" value="50S ribosomal protein L5"/>
    <property type="match status" value="1"/>
</dbReference>
<feature type="domain" description="Large ribosomal subunit protein uL5 C-terminal" evidence="9">
    <location>
        <begin position="84"/>
        <end position="177"/>
    </location>
</feature>
<name>A0A168RNI2_9BACT</name>
<dbReference type="HAMAP" id="MF_01333_B">
    <property type="entry name" value="Ribosomal_uL5_B"/>
    <property type="match status" value="1"/>
</dbReference>
<evidence type="ECO:0000256" key="1">
    <source>
        <dbReference type="ARBA" id="ARBA00008553"/>
    </source>
</evidence>
<protein>
    <recommendedName>
        <fullName evidence="4 6">Large ribosomal subunit protein uL5</fullName>
    </recommendedName>
</protein>
<dbReference type="AlphaFoldDB" id="A0A168RNI2"/>
<keyword evidence="6" id="KW-0820">tRNA-binding</keyword>
<dbReference type="InterPro" id="IPR002132">
    <property type="entry name" value="Ribosomal_uL5"/>
</dbReference>
<comment type="caution">
    <text evidence="10">The sequence shown here is derived from an EMBL/GenBank/DDBJ whole genome shotgun (WGS) entry which is preliminary data.</text>
</comment>
<dbReference type="STRING" id="29557.MGALLINA_01930"/>
<dbReference type="InterPro" id="IPR031310">
    <property type="entry name" value="Ribosomal_uL5_N"/>
</dbReference>
<dbReference type="InterPro" id="IPR022803">
    <property type="entry name" value="Ribosomal_uL5_dom_sf"/>
</dbReference>
<keyword evidence="11" id="KW-1185">Reference proteome</keyword>
<dbReference type="OrthoDB" id="9806626at2"/>
<dbReference type="PATRIC" id="fig|29557.3.peg.174"/>
<evidence type="ECO:0000256" key="7">
    <source>
        <dbReference type="RuleBase" id="RU003930"/>
    </source>
</evidence>
<gene>
    <name evidence="6 10" type="primary">rplE</name>
    <name evidence="10" type="ORF">MGALLINA_01930</name>
</gene>
<dbReference type="GO" id="GO:0005840">
    <property type="term" value="C:ribosome"/>
    <property type="evidence" value="ECO:0007669"/>
    <property type="project" value="UniProtKB-KW"/>
</dbReference>
<evidence type="ECO:0000256" key="2">
    <source>
        <dbReference type="ARBA" id="ARBA00022980"/>
    </source>
</evidence>
<organism evidence="10 11">
    <name type="scientific">Mycoplasmopsis gallinarum</name>
    <dbReference type="NCBI Taxonomy" id="29557"/>
    <lineage>
        <taxon>Bacteria</taxon>
        <taxon>Bacillati</taxon>
        <taxon>Mycoplasmatota</taxon>
        <taxon>Mycoplasmoidales</taxon>
        <taxon>Metamycoplasmataceae</taxon>
        <taxon>Mycoplasmopsis</taxon>
    </lineage>
</organism>
<evidence type="ECO:0000256" key="3">
    <source>
        <dbReference type="ARBA" id="ARBA00023274"/>
    </source>
</evidence>
<keyword evidence="6" id="KW-0694">RNA-binding</keyword>
<evidence type="ECO:0000259" key="9">
    <source>
        <dbReference type="Pfam" id="PF00673"/>
    </source>
</evidence>
<sequence length="182" mass="20677">MSATKDLYLNKAVKELKEKFNYSSVMQVPRLEKIILNMTAGREVSNSKAIEEVLNELTIISGQKPFQTKAKKSNASWKLREGMPMGGKVTLRRDRMWDFLDKLINVAMPRIRDFRGANPKAFDGRGNYSLGIKEEIIFPEIEFDKIRKIKGLDVQLITTANTDEEAKALLELLGIPFAKGEK</sequence>
<dbReference type="Pfam" id="PF00673">
    <property type="entry name" value="Ribosomal_L5_C"/>
    <property type="match status" value="1"/>
</dbReference>
<dbReference type="Gene3D" id="3.30.1440.10">
    <property type="match status" value="1"/>
</dbReference>
<dbReference type="GO" id="GO:0003735">
    <property type="term" value="F:structural constituent of ribosome"/>
    <property type="evidence" value="ECO:0007669"/>
    <property type="project" value="InterPro"/>
</dbReference>
<dbReference type="PANTHER" id="PTHR11994">
    <property type="entry name" value="60S RIBOSOMAL PROTEIN L11-RELATED"/>
    <property type="match status" value="1"/>
</dbReference>
<proteinExistence type="inferred from homology"/>
<dbReference type="InterPro" id="IPR031309">
    <property type="entry name" value="Ribosomal_uL5_C"/>
</dbReference>
<dbReference type="Proteomes" id="UP000076983">
    <property type="component" value="Unassembled WGS sequence"/>
</dbReference>
<comment type="function">
    <text evidence="6">This is 1 of the proteins that bind and probably mediate the attachment of the 5S RNA into the large ribosomal subunit, where it forms part of the central protuberance. In the 70S ribosome it contacts protein S13 of the 30S subunit (bridge B1b), connecting the 2 subunits; this bridge is implicated in subunit movement. Contacts the P site tRNA; the 5S rRNA and some of its associated proteins might help stabilize positioning of ribosome-bound tRNAs.</text>
</comment>
<keyword evidence="6" id="KW-0699">rRNA-binding</keyword>
<accession>A0A168RNI2</accession>
<feature type="domain" description="Large ribosomal subunit protein uL5 N-terminal" evidence="8">
    <location>
        <begin position="24"/>
        <end position="80"/>
    </location>
</feature>
<evidence type="ECO:0000256" key="4">
    <source>
        <dbReference type="ARBA" id="ARBA00035245"/>
    </source>
</evidence>
<dbReference type="Pfam" id="PF00281">
    <property type="entry name" value="Ribosomal_L5"/>
    <property type="match status" value="1"/>
</dbReference>
<evidence type="ECO:0000313" key="11">
    <source>
        <dbReference type="Proteomes" id="UP000076983"/>
    </source>
</evidence>
<keyword evidence="2 6" id="KW-0689">Ribosomal protein</keyword>
<dbReference type="GO" id="GO:0019843">
    <property type="term" value="F:rRNA binding"/>
    <property type="evidence" value="ECO:0007669"/>
    <property type="project" value="UniProtKB-UniRule"/>
</dbReference>
<evidence type="ECO:0000313" key="10">
    <source>
        <dbReference type="EMBL" id="OAB49145.1"/>
    </source>
</evidence>
<comment type="subunit">
    <text evidence="6">Part of the 50S ribosomal subunit; part of the 5S rRNA/L5/L18/L25 subcomplex. Contacts the 5S rRNA and the P site tRNA. Forms a bridge to the 30S subunit in the 70S ribosome.</text>
</comment>
<evidence type="ECO:0000256" key="5">
    <source>
        <dbReference type="ARBA" id="ARBA00058604"/>
    </source>
</evidence>
<comment type="similarity">
    <text evidence="1 6 7">Belongs to the universal ribosomal protein uL5 family.</text>
</comment>
<dbReference type="RefSeq" id="WP_027332824.1">
    <property type="nucleotide sequence ID" value="NZ_LVLH01000020.1"/>
</dbReference>
<reference evidence="10 11" key="1">
    <citation type="submission" date="2016-03" db="EMBL/GenBank/DDBJ databases">
        <title>Genome sequence of Mycoplasma gallinarum strain Mgn_IPT.</title>
        <authorList>
            <person name="Yacoub E."/>
            <person name="Sirand-Pugnet P."/>
            <person name="Barre A."/>
            <person name="Maurier F."/>
            <person name="Blanchard A."/>
            <person name="Ben Abdelmoumen B.M."/>
        </authorList>
    </citation>
    <scope>NUCLEOTIDE SEQUENCE [LARGE SCALE GENOMIC DNA]</scope>
    <source>
        <strain evidence="10 11">Mgn_IPT</strain>
    </source>
</reference>
<dbReference type="PIRSF" id="PIRSF002161">
    <property type="entry name" value="Ribosomal_L5"/>
    <property type="match status" value="1"/>
</dbReference>
<evidence type="ECO:0000256" key="6">
    <source>
        <dbReference type="HAMAP-Rule" id="MF_01333"/>
    </source>
</evidence>
<dbReference type="GO" id="GO:0006412">
    <property type="term" value="P:translation"/>
    <property type="evidence" value="ECO:0007669"/>
    <property type="project" value="UniProtKB-UniRule"/>
</dbReference>
<dbReference type="EMBL" id="LVLH01000020">
    <property type="protein sequence ID" value="OAB49145.1"/>
    <property type="molecule type" value="Genomic_DNA"/>
</dbReference>
<dbReference type="GO" id="GO:0000049">
    <property type="term" value="F:tRNA binding"/>
    <property type="evidence" value="ECO:0007669"/>
    <property type="project" value="UniProtKB-UniRule"/>
</dbReference>
<dbReference type="NCBIfam" id="NF000585">
    <property type="entry name" value="PRK00010.1"/>
    <property type="match status" value="1"/>
</dbReference>
<keyword evidence="3 6" id="KW-0687">Ribonucleoprotein</keyword>
<dbReference type="GO" id="GO:1990904">
    <property type="term" value="C:ribonucleoprotein complex"/>
    <property type="evidence" value="ECO:0007669"/>
    <property type="project" value="UniProtKB-KW"/>
</dbReference>
<comment type="function">
    <text evidence="5">This is one of the proteins that bind and probably mediate the attachment of the 5S RNA into the large ribosomal subunit, where it forms part of the central protuberance. In the 70S ribosome it contacts protein S13 of the 30S subunit (bridge B1b), connecting the 2 subunits; this bridge is implicated in subunit movement. Contacts the P site tRNA; the 5S rRNA and some of its associated proteins might help stabilize positioning of ribosome-bound tRNAs.</text>
</comment>
<dbReference type="InterPro" id="IPR020930">
    <property type="entry name" value="Ribosomal_uL5_bac-type"/>
</dbReference>